<evidence type="ECO:0000313" key="1">
    <source>
        <dbReference type="EMBL" id="GAI77860.1"/>
    </source>
</evidence>
<dbReference type="EMBL" id="BARW01007908">
    <property type="protein sequence ID" value="GAI77860.1"/>
    <property type="molecule type" value="Genomic_DNA"/>
</dbReference>
<sequence length="54" mass="6461">MKFICVDCAIFDRPKKIGLLRAIYHWIRGHYVIKAWKTDTNSWKTAFSKEKEES</sequence>
<comment type="caution">
    <text evidence="1">The sequence shown here is derived from an EMBL/GenBank/DDBJ whole genome shotgun (WGS) entry which is preliminary data.</text>
</comment>
<proteinExistence type="predicted"/>
<name>X1SR80_9ZZZZ</name>
<protein>
    <submittedName>
        <fullName evidence="1">Uncharacterized protein</fullName>
    </submittedName>
</protein>
<accession>X1SR80</accession>
<reference evidence="1" key="1">
    <citation type="journal article" date="2014" name="Front. Microbiol.">
        <title>High frequency of phylogenetically diverse reductive dehalogenase-homologous genes in deep subseafloor sedimentary metagenomes.</title>
        <authorList>
            <person name="Kawai M."/>
            <person name="Futagami T."/>
            <person name="Toyoda A."/>
            <person name="Takaki Y."/>
            <person name="Nishi S."/>
            <person name="Hori S."/>
            <person name="Arai W."/>
            <person name="Tsubouchi T."/>
            <person name="Morono Y."/>
            <person name="Uchiyama I."/>
            <person name="Ito T."/>
            <person name="Fujiyama A."/>
            <person name="Inagaki F."/>
            <person name="Takami H."/>
        </authorList>
    </citation>
    <scope>NUCLEOTIDE SEQUENCE</scope>
    <source>
        <strain evidence="1">Expedition CK06-06</strain>
    </source>
</reference>
<dbReference type="AlphaFoldDB" id="X1SR80"/>
<gene>
    <name evidence="1" type="ORF">S12H4_16360</name>
</gene>
<organism evidence="1">
    <name type="scientific">marine sediment metagenome</name>
    <dbReference type="NCBI Taxonomy" id="412755"/>
    <lineage>
        <taxon>unclassified sequences</taxon>
        <taxon>metagenomes</taxon>
        <taxon>ecological metagenomes</taxon>
    </lineage>
</organism>